<dbReference type="PANTHER" id="PTHR11802:SF113">
    <property type="entry name" value="SERINE CARBOXYPEPTIDASE CTSA-4.1"/>
    <property type="match status" value="1"/>
</dbReference>
<dbReference type="GO" id="GO:0006508">
    <property type="term" value="P:proteolysis"/>
    <property type="evidence" value="ECO:0007669"/>
    <property type="project" value="UniProtKB-KW"/>
</dbReference>
<gene>
    <name evidence="8" type="ORF">A7U60_g8649</name>
</gene>
<dbReference type="EC" id="3.4.16.-" evidence="7"/>
<proteinExistence type="inferred from homology"/>
<dbReference type="PANTHER" id="PTHR11802">
    <property type="entry name" value="SERINE PROTEASE FAMILY S10 SERINE CARBOXYPEPTIDASE"/>
    <property type="match status" value="1"/>
</dbReference>
<dbReference type="AlphaFoldDB" id="A0A9Q5HQ96"/>
<protein>
    <recommendedName>
        <fullName evidence="7">Carboxypeptidase</fullName>
        <ecNumber evidence="7">3.4.16.-</ecNumber>
    </recommendedName>
</protein>
<reference evidence="8" key="1">
    <citation type="submission" date="2016-06" db="EMBL/GenBank/DDBJ databases">
        <title>Draft Genome sequence of the fungus Inonotus baumii.</title>
        <authorList>
            <person name="Zhu H."/>
            <person name="Lin W."/>
        </authorList>
    </citation>
    <scope>NUCLEOTIDE SEQUENCE</scope>
    <source>
        <strain evidence="8">821</strain>
    </source>
</reference>
<comment type="caution">
    <text evidence="8">The sequence shown here is derived from an EMBL/GenBank/DDBJ whole genome shotgun (WGS) entry which is preliminary data.</text>
</comment>
<accession>A0A9Q5HQ96</accession>
<keyword evidence="4 7" id="KW-0732">Signal</keyword>
<organism evidence="8 9">
    <name type="scientific">Sanghuangporus baumii</name>
    <name type="common">Phellinus baumii</name>
    <dbReference type="NCBI Taxonomy" id="108892"/>
    <lineage>
        <taxon>Eukaryota</taxon>
        <taxon>Fungi</taxon>
        <taxon>Dikarya</taxon>
        <taxon>Basidiomycota</taxon>
        <taxon>Agaricomycotina</taxon>
        <taxon>Agaricomycetes</taxon>
        <taxon>Hymenochaetales</taxon>
        <taxon>Hymenochaetaceae</taxon>
        <taxon>Sanghuangporus</taxon>
    </lineage>
</organism>
<name>A0A9Q5HQ96_SANBA</name>
<dbReference type="Pfam" id="PF00450">
    <property type="entry name" value="Peptidase_S10"/>
    <property type="match status" value="1"/>
</dbReference>
<evidence type="ECO:0000313" key="9">
    <source>
        <dbReference type="Proteomes" id="UP000757232"/>
    </source>
</evidence>
<evidence type="ECO:0000256" key="1">
    <source>
        <dbReference type="ARBA" id="ARBA00009431"/>
    </source>
</evidence>
<evidence type="ECO:0000256" key="7">
    <source>
        <dbReference type="RuleBase" id="RU361156"/>
    </source>
</evidence>
<dbReference type="PRINTS" id="PR00724">
    <property type="entry name" value="CRBOXYPTASEC"/>
</dbReference>
<evidence type="ECO:0000256" key="3">
    <source>
        <dbReference type="ARBA" id="ARBA00022670"/>
    </source>
</evidence>
<evidence type="ECO:0000256" key="4">
    <source>
        <dbReference type="ARBA" id="ARBA00022729"/>
    </source>
</evidence>
<dbReference type="Gene3D" id="3.40.50.1820">
    <property type="entry name" value="alpha/beta hydrolase"/>
    <property type="match status" value="1"/>
</dbReference>
<keyword evidence="3 7" id="KW-0645">Protease</keyword>
<feature type="signal peptide" evidence="7">
    <location>
        <begin position="1"/>
        <end position="19"/>
    </location>
</feature>
<feature type="chain" id="PRO_5040530931" description="Carboxypeptidase" evidence="7">
    <location>
        <begin position="20"/>
        <end position="472"/>
    </location>
</feature>
<dbReference type="PROSITE" id="PS00560">
    <property type="entry name" value="CARBOXYPEPT_SER_HIS"/>
    <property type="match status" value="1"/>
</dbReference>
<dbReference type="InterPro" id="IPR033124">
    <property type="entry name" value="Ser_caboxypep_his_AS"/>
</dbReference>
<keyword evidence="6" id="KW-0325">Glycoprotein</keyword>
<dbReference type="InterPro" id="IPR001563">
    <property type="entry name" value="Peptidase_S10"/>
</dbReference>
<dbReference type="InterPro" id="IPR029058">
    <property type="entry name" value="AB_hydrolase_fold"/>
</dbReference>
<dbReference type="EMBL" id="LNZH02000216">
    <property type="protein sequence ID" value="OCB83978.1"/>
    <property type="molecule type" value="Genomic_DNA"/>
</dbReference>
<evidence type="ECO:0000256" key="5">
    <source>
        <dbReference type="ARBA" id="ARBA00022801"/>
    </source>
</evidence>
<evidence type="ECO:0000313" key="8">
    <source>
        <dbReference type="EMBL" id="OCB83978.1"/>
    </source>
</evidence>
<dbReference type="OrthoDB" id="443318at2759"/>
<dbReference type="SUPFAM" id="SSF53474">
    <property type="entry name" value="alpha/beta-Hydrolases"/>
    <property type="match status" value="1"/>
</dbReference>
<dbReference type="InterPro" id="IPR018202">
    <property type="entry name" value="Ser_caboxypep_ser_AS"/>
</dbReference>
<keyword evidence="5 7" id="KW-0378">Hydrolase</keyword>
<dbReference type="PROSITE" id="PS00131">
    <property type="entry name" value="CARBOXYPEPT_SER_SER"/>
    <property type="match status" value="1"/>
</dbReference>
<evidence type="ECO:0000256" key="6">
    <source>
        <dbReference type="ARBA" id="ARBA00023180"/>
    </source>
</evidence>
<comment type="similarity">
    <text evidence="1 7">Belongs to the peptidase S10 family.</text>
</comment>
<keyword evidence="9" id="KW-1185">Reference proteome</keyword>
<dbReference type="Proteomes" id="UP000757232">
    <property type="component" value="Unassembled WGS sequence"/>
</dbReference>
<evidence type="ECO:0000256" key="2">
    <source>
        <dbReference type="ARBA" id="ARBA00022645"/>
    </source>
</evidence>
<dbReference type="GO" id="GO:0000324">
    <property type="term" value="C:fungal-type vacuole"/>
    <property type="evidence" value="ECO:0007669"/>
    <property type="project" value="TreeGrafter"/>
</dbReference>
<dbReference type="GO" id="GO:0004185">
    <property type="term" value="F:serine-type carboxypeptidase activity"/>
    <property type="evidence" value="ECO:0007669"/>
    <property type="project" value="UniProtKB-UniRule"/>
</dbReference>
<keyword evidence="2 7" id="KW-0121">Carboxypeptidase</keyword>
<sequence>MKLFNSWLALYACMSTVSAQMQRTFSAAASEHQAHTLELSTLASEGFTTFSHPAFPGRSARIKKTNFCDGGVASYTGYIDVGPKHLFFYFFESRSNPETDDVILWTNGGPGCSSATGLFMELGPCLIASVNSTKYNPYSWNSNANIFFIDQPIGTGYSYHDIGDLVSTTEDAAQDIAAFVAIFFETFSKFKGRGFHLAGESYGGRYIPIFGAAVYDQNPTLIVKGLTPVNLKSVMIGNGATDFFTLLRSYYDMQCTNAGIGPLVPISACVRMKKVLPRCEQLQQKSCIEHFDLIDCNAAFTFCQSEIGMPYINAGYNVYDMSMKCDGFSCYPEMNNIDAYLNDPSVRKKLGINTPHNYTSIAYDVNGAFWATGDPLHETQQYLVLIYAGSYDFICNWLGNERWTLKMDWPGREAFSNTPLTEWTVGGEPAGKIRQSGNFSFATIYGAGHLAPHDKPIQSLAMLQRWLADEPF</sequence>
<dbReference type="Gene3D" id="1.10.287.410">
    <property type="match status" value="1"/>
</dbReference>